<evidence type="ECO:0000256" key="5">
    <source>
        <dbReference type="HAMAP-Rule" id="MF_00182"/>
    </source>
</evidence>
<evidence type="ECO:0000256" key="4">
    <source>
        <dbReference type="ARBA" id="ARBA00022917"/>
    </source>
</evidence>
<dbReference type="PANTHER" id="PTHR11138:SF5">
    <property type="entry name" value="METHIONYL-TRNA FORMYLTRANSFERASE, MITOCHONDRIAL"/>
    <property type="match status" value="1"/>
</dbReference>
<comment type="caution">
    <text evidence="8">The sequence shown here is derived from an EMBL/GenBank/DDBJ whole genome shotgun (WGS) entry which is preliminary data.</text>
</comment>
<dbReference type="NCBIfam" id="TIGR00460">
    <property type="entry name" value="fmt"/>
    <property type="match status" value="1"/>
</dbReference>
<organism evidence="8">
    <name type="scientific">candidate division WOR-3 bacterium</name>
    <dbReference type="NCBI Taxonomy" id="2052148"/>
    <lineage>
        <taxon>Bacteria</taxon>
        <taxon>Bacteria division WOR-3</taxon>
    </lineage>
</organism>
<dbReference type="PANTHER" id="PTHR11138">
    <property type="entry name" value="METHIONYL-TRNA FORMYLTRANSFERASE"/>
    <property type="match status" value="1"/>
</dbReference>
<dbReference type="CDD" id="cd08704">
    <property type="entry name" value="Met_tRNA_FMT_C"/>
    <property type="match status" value="1"/>
</dbReference>
<accession>A0A7C4S225</accession>
<evidence type="ECO:0000259" key="6">
    <source>
        <dbReference type="Pfam" id="PF00551"/>
    </source>
</evidence>
<proteinExistence type="inferred from homology"/>
<evidence type="ECO:0000313" key="8">
    <source>
        <dbReference type="EMBL" id="HGU46943.1"/>
    </source>
</evidence>
<dbReference type="Pfam" id="PF00551">
    <property type="entry name" value="Formyl_trans_N"/>
    <property type="match status" value="1"/>
</dbReference>
<dbReference type="AlphaFoldDB" id="A0A7C4S225"/>
<dbReference type="EMBL" id="DSZH01000004">
    <property type="protein sequence ID" value="HGU46943.1"/>
    <property type="molecule type" value="Genomic_DNA"/>
</dbReference>
<feature type="domain" description="Formyl transferase C-terminal" evidence="7">
    <location>
        <begin position="202"/>
        <end position="303"/>
    </location>
</feature>
<dbReference type="EC" id="2.1.2.9" evidence="2 5"/>
<evidence type="ECO:0000259" key="7">
    <source>
        <dbReference type="Pfam" id="PF02911"/>
    </source>
</evidence>
<dbReference type="InterPro" id="IPR041711">
    <property type="entry name" value="Met-tRNA-FMT_N"/>
</dbReference>
<dbReference type="InterPro" id="IPR011034">
    <property type="entry name" value="Formyl_transferase-like_C_sf"/>
</dbReference>
<reference evidence="8" key="1">
    <citation type="journal article" date="2020" name="mSystems">
        <title>Genome- and Community-Level Interaction Insights into Carbon Utilization and Element Cycling Functions of Hydrothermarchaeota in Hydrothermal Sediment.</title>
        <authorList>
            <person name="Zhou Z."/>
            <person name="Liu Y."/>
            <person name="Xu W."/>
            <person name="Pan J."/>
            <person name="Luo Z.H."/>
            <person name="Li M."/>
        </authorList>
    </citation>
    <scope>NUCLEOTIDE SEQUENCE [LARGE SCALE GENOMIC DNA]</scope>
    <source>
        <strain evidence="8">SpSt-594</strain>
    </source>
</reference>
<evidence type="ECO:0000256" key="3">
    <source>
        <dbReference type="ARBA" id="ARBA00022679"/>
    </source>
</evidence>
<dbReference type="InterPro" id="IPR005793">
    <property type="entry name" value="Formyl_trans_C"/>
</dbReference>
<dbReference type="CDD" id="cd08646">
    <property type="entry name" value="FMT_core_Met-tRNA-FMT_N"/>
    <property type="match status" value="1"/>
</dbReference>
<keyword evidence="3 5" id="KW-0808">Transferase</keyword>
<feature type="binding site" evidence="5">
    <location>
        <begin position="109"/>
        <end position="112"/>
    </location>
    <ligand>
        <name>(6S)-5,6,7,8-tetrahydrofolate</name>
        <dbReference type="ChEBI" id="CHEBI:57453"/>
    </ligand>
</feature>
<dbReference type="HAMAP" id="MF_00182">
    <property type="entry name" value="Formyl_trans"/>
    <property type="match status" value="1"/>
</dbReference>
<comment type="catalytic activity">
    <reaction evidence="5">
        <text>L-methionyl-tRNA(fMet) + (6R)-10-formyltetrahydrofolate = N-formyl-L-methionyl-tRNA(fMet) + (6S)-5,6,7,8-tetrahydrofolate + H(+)</text>
        <dbReference type="Rhea" id="RHEA:24380"/>
        <dbReference type="Rhea" id="RHEA-COMP:9952"/>
        <dbReference type="Rhea" id="RHEA-COMP:9953"/>
        <dbReference type="ChEBI" id="CHEBI:15378"/>
        <dbReference type="ChEBI" id="CHEBI:57453"/>
        <dbReference type="ChEBI" id="CHEBI:78530"/>
        <dbReference type="ChEBI" id="CHEBI:78844"/>
        <dbReference type="ChEBI" id="CHEBI:195366"/>
        <dbReference type="EC" id="2.1.2.9"/>
    </reaction>
</comment>
<dbReference type="Gene3D" id="3.40.50.12230">
    <property type="match status" value="1"/>
</dbReference>
<dbReference type="InterPro" id="IPR044135">
    <property type="entry name" value="Met-tRNA-FMT_C"/>
</dbReference>
<comment type="similarity">
    <text evidence="1 5">Belongs to the Fmt family.</text>
</comment>
<dbReference type="GO" id="GO:0004479">
    <property type="term" value="F:methionyl-tRNA formyltransferase activity"/>
    <property type="evidence" value="ECO:0007669"/>
    <property type="project" value="UniProtKB-UniRule"/>
</dbReference>
<protein>
    <recommendedName>
        <fullName evidence="2 5">Methionyl-tRNA formyltransferase</fullName>
        <ecNumber evidence="2 5">2.1.2.9</ecNumber>
    </recommendedName>
</protein>
<dbReference type="SUPFAM" id="SSF50486">
    <property type="entry name" value="FMT C-terminal domain-like"/>
    <property type="match status" value="1"/>
</dbReference>
<dbReference type="GO" id="GO:0005829">
    <property type="term" value="C:cytosol"/>
    <property type="evidence" value="ECO:0007669"/>
    <property type="project" value="TreeGrafter"/>
</dbReference>
<dbReference type="InterPro" id="IPR005794">
    <property type="entry name" value="Fmt"/>
</dbReference>
<keyword evidence="4 5" id="KW-0648">Protein biosynthesis</keyword>
<sequence>MRIIFFGSDDLGIPGLEALLENNYEVIGIITSPDKPKGRGLKVLPNPIKEKAEKLFLKIFQPVDPNDREFITLLKELKPDLGVLISYGKILKKELIEIFEKGIINIHFSLLPKYRGAAPIQRALMNGEKETGLSAFLLNEKLDAGPIICQEKIEIKEEDNYGSLKEKLKELSKNFLIKAIKKYLNNEPVIYQDDKLATYAPKIKKEERKINWEKGKEDIFNQIRALSPIPGAYTFFRNEQLIILKSEISLKEVNDLPLLPCGGILILNKGLYVKCGNSFLRIKELKPSGKKIISDLDFINGYRIKTGDAFNN</sequence>
<evidence type="ECO:0000256" key="1">
    <source>
        <dbReference type="ARBA" id="ARBA00010699"/>
    </source>
</evidence>
<evidence type="ECO:0000256" key="2">
    <source>
        <dbReference type="ARBA" id="ARBA00012261"/>
    </source>
</evidence>
<name>A0A7C4S225_UNCW3</name>
<gene>
    <name evidence="5 8" type="primary">fmt</name>
    <name evidence="8" type="ORF">ENT60_00070</name>
</gene>
<dbReference type="InterPro" id="IPR036477">
    <property type="entry name" value="Formyl_transf_N_sf"/>
</dbReference>
<dbReference type="InterPro" id="IPR002376">
    <property type="entry name" value="Formyl_transf_N"/>
</dbReference>
<feature type="domain" description="Formyl transferase N-terminal" evidence="6">
    <location>
        <begin position="1"/>
        <end position="180"/>
    </location>
</feature>
<dbReference type="Pfam" id="PF02911">
    <property type="entry name" value="Formyl_trans_C"/>
    <property type="match status" value="1"/>
</dbReference>
<comment type="function">
    <text evidence="5">Attaches a formyl group to the free amino group of methionyl-tRNA(fMet). The formyl group appears to play a dual role in the initiator identity of N-formylmethionyl-tRNA by promoting its recognition by IF2 and preventing the misappropriation of this tRNA by the elongation apparatus.</text>
</comment>
<dbReference type="SUPFAM" id="SSF53328">
    <property type="entry name" value="Formyltransferase"/>
    <property type="match status" value="1"/>
</dbReference>